<dbReference type="InterPro" id="IPR034733">
    <property type="entry name" value="AcCoA_carboxyl_beta"/>
</dbReference>
<proteinExistence type="inferred from homology"/>
<dbReference type="HOGENOM" id="CLU_015486_1_1_9"/>
<gene>
    <name evidence="5 7" type="primary">accD</name>
    <name evidence="7" type="ordered locus">PECL_367</name>
</gene>
<dbReference type="Pfam" id="PF01039">
    <property type="entry name" value="Carboxyl_trans"/>
    <property type="match status" value="1"/>
</dbReference>
<dbReference type="EC" id="2.1.3.15" evidence="5"/>
<feature type="binding site" evidence="5">
    <location>
        <position position="30"/>
    </location>
    <ligand>
        <name>Zn(2+)</name>
        <dbReference type="ChEBI" id="CHEBI:29105"/>
    </ligand>
</feature>
<dbReference type="EMBL" id="CP003137">
    <property type="protein sequence ID" value="AEV94676.1"/>
    <property type="molecule type" value="Genomic_DNA"/>
</dbReference>
<dbReference type="Gene3D" id="3.90.226.10">
    <property type="entry name" value="2-enoyl-CoA Hydratase, Chain A, domain 1"/>
    <property type="match status" value="1"/>
</dbReference>
<keyword evidence="8" id="KW-1185">Reference proteome</keyword>
<comment type="cofactor">
    <cofactor evidence="5">
        <name>Zn(2+)</name>
        <dbReference type="ChEBI" id="CHEBI:29105"/>
    </cofactor>
    <text evidence="5">Binds 1 zinc ion per subunit.</text>
</comment>
<keyword evidence="5" id="KW-0067">ATP-binding</keyword>
<dbReference type="PRINTS" id="PR01070">
    <property type="entry name" value="ACCCTRFRASEB"/>
</dbReference>
<keyword evidence="2 5" id="KW-0808">Transferase</keyword>
<feature type="domain" description="CoA carboxyltransferase N-terminal" evidence="6">
    <location>
        <begin position="8"/>
        <end position="266"/>
    </location>
</feature>
<evidence type="ECO:0000259" key="6">
    <source>
        <dbReference type="PROSITE" id="PS50980"/>
    </source>
</evidence>
<dbReference type="Proteomes" id="UP000005444">
    <property type="component" value="Chromosome"/>
</dbReference>
<dbReference type="PATRIC" id="fig|701521.8.peg.346"/>
<comment type="function">
    <text evidence="5">Component of the acetyl coenzyme A carboxylase (ACC) complex. Biotin carboxylase (BC) catalyzes the carboxylation of biotin on its carrier protein (BCCP) and then the CO(2) group is transferred by the transcarboxylase to acetyl-CoA to form malonyl-CoA.</text>
</comment>
<feature type="binding site" evidence="5">
    <location>
        <position position="15"/>
    </location>
    <ligand>
        <name>Zn(2+)</name>
        <dbReference type="ChEBI" id="CHEBI:29105"/>
    </ligand>
</feature>
<sequence length="266" mass="30003">MSEQLAQKWSKCPNCGKHVHVKQWGTFRRCPFCRMPQRLLVSERLDITFDKGSFEALNFELNPVNKLDFPHYTEKIRRAQDKTGIKDAIVGGKAQIKGIDVAVGIMDNQFMVGTLNTEVGRAIRSIMEYAHDQHLPLILFTASGGARMQEGIFSLLQMNTILHTQKLLRDAGNLTINVLTDPTMGGVSASFAFGSDYVFAEDHAQIGFSGKRVIEQATGEQLPDKFQTAEFLLQHGQLDDVVQREQLRDVLYRMLILHGYGDNFEK</sequence>
<comment type="similarity">
    <text evidence="5">Belongs to the AccD/PCCB family.</text>
</comment>
<evidence type="ECO:0000313" key="7">
    <source>
        <dbReference type="EMBL" id="AEV94676.1"/>
    </source>
</evidence>
<dbReference type="GO" id="GO:0003989">
    <property type="term" value="F:acetyl-CoA carboxylase activity"/>
    <property type="evidence" value="ECO:0007669"/>
    <property type="project" value="InterPro"/>
</dbReference>
<evidence type="ECO:0000256" key="5">
    <source>
        <dbReference type="HAMAP-Rule" id="MF_01395"/>
    </source>
</evidence>
<keyword evidence="5" id="KW-0547">Nucleotide-binding</keyword>
<protein>
    <recommendedName>
        <fullName evidence="5">Acetyl-coenzyme A carboxylase carboxyl transferase subunit beta</fullName>
        <shortName evidence="5">ACCase subunit beta</shortName>
        <shortName evidence="5">Acetyl-CoA carboxylase carboxyltransferase subunit beta</shortName>
        <ecNumber evidence="5">2.1.3.15</ecNumber>
    </recommendedName>
</protein>
<dbReference type="PROSITE" id="PS50980">
    <property type="entry name" value="COA_CT_NTER"/>
    <property type="match status" value="1"/>
</dbReference>
<organism evidence="7 8">
    <name type="scientific">Pediococcus claussenii (strain ATCC BAA-344 / DSM 14800 / JCM 18046 / KCTC 3811 / LMG 21948 / P06)</name>
    <dbReference type="NCBI Taxonomy" id="701521"/>
    <lineage>
        <taxon>Bacteria</taxon>
        <taxon>Bacillati</taxon>
        <taxon>Bacillota</taxon>
        <taxon>Bacilli</taxon>
        <taxon>Lactobacillales</taxon>
        <taxon>Lactobacillaceae</taxon>
        <taxon>Pediococcus</taxon>
    </lineage>
</organism>
<dbReference type="KEGG" id="pce:PECL_367"/>
<dbReference type="AlphaFoldDB" id="G8PB47"/>
<dbReference type="SUPFAM" id="SSF52096">
    <property type="entry name" value="ClpP/crotonase"/>
    <property type="match status" value="1"/>
</dbReference>
<name>G8PB47_PEDCP</name>
<keyword evidence="5" id="KW-0963">Cytoplasm</keyword>
<keyword evidence="5" id="KW-0275">Fatty acid biosynthesis</keyword>
<keyword evidence="5" id="KW-0479">Metal-binding</keyword>
<dbReference type="InterPro" id="IPR011762">
    <property type="entry name" value="COA_CT_N"/>
</dbReference>
<keyword evidence="5" id="KW-0862">Zinc</keyword>
<dbReference type="GO" id="GO:2001295">
    <property type="term" value="P:malonyl-CoA biosynthetic process"/>
    <property type="evidence" value="ECO:0007669"/>
    <property type="project" value="UniProtKB-UniRule"/>
</dbReference>
<dbReference type="GO" id="GO:0005524">
    <property type="term" value="F:ATP binding"/>
    <property type="evidence" value="ECO:0007669"/>
    <property type="project" value="UniProtKB-KW"/>
</dbReference>
<dbReference type="eggNOG" id="COG0777">
    <property type="taxonomic scope" value="Bacteria"/>
</dbReference>
<comment type="catalytic activity">
    <reaction evidence="5">
        <text>N(6)-carboxybiotinyl-L-lysyl-[protein] + acetyl-CoA = N(6)-biotinyl-L-lysyl-[protein] + malonyl-CoA</text>
        <dbReference type="Rhea" id="RHEA:54728"/>
        <dbReference type="Rhea" id="RHEA-COMP:10505"/>
        <dbReference type="Rhea" id="RHEA-COMP:10506"/>
        <dbReference type="ChEBI" id="CHEBI:57288"/>
        <dbReference type="ChEBI" id="CHEBI:57384"/>
        <dbReference type="ChEBI" id="CHEBI:83144"/>
        <dbReference type="ChEBI" id="CHEBI:83145"/>
        <dbReference type="EC" id="2.1.3.15"/>
    </reaction>
</comment>
<dbReference type="PANTHER" id="PTHR42995:SF5">
    <property type="entry name" value="ACETYL-COENZYME A CARBOXYLASE CARBOXYL TRANSFERASE SUBUNIT BETA, CHLOROPLASTIC"/>
    <property type="match status" value="1"/>
</dbReference>
<keyword evidence="4 5" id="KW-0443">Lipid metabolism</keyword>
<evidence type="ECO:0000256" key="1">
    <source>
        <dbReference type="ARBA" id="ARBA00022516"/>
    </source>
</evidence>
<dbReference type="RefSeq" id="WP_014214874.1">
    <property type="nucleotide sequence ID" value="NC_016605.1"/>
</dbReference>
<dbReference type="GO" id="GO:0008270">
    <property type="term" value="F:zinc ion binding"/>
    <property type="evidence" value="ECO:0007669"/>
    <property type="project" value="UniProtKB-UniRule"/>
</dbReference>
<comment type="pathway">
    <text evidence="5">Lipid metabolism; malonyl-CoA biosynthesis; malonyl-CoA from acetyl-CoA: step 1/1.</text>
</comment>
<comment type="subunit">
    <text evidence="5">Acetyl-CoA carboxylase is a heterohexamer composed of biotin carboxyl carrier protein (AccB), biotin carboxylase (AccC) and two subunits each of ACCase subunit alpha (AccA) and ACCase subunit beta (AccD).</text>
</comment>
<feature type="binding site" evidence="5">
    <location>
        <position position="12"/>
    </location>
    <ligand>
        <name>Zn(2+)</name>
        <dbReference type="ChEBI" id="CHEBI:29105"/>
    </ligand>
</feature>
<keyword evidence="3 5" id="KW-0863">Zinc-finger</keyword>
<dbReference type="STRING" id="701521.PECL_367"/>
<evidence type="ECO:0000256" key="2">
    <source>
        <dbReference type="ARBA" id="ARBA00022679"/>
    </source>
</evidence>
<dbReference type="PANTHER" id="PTHR42995">
    <property type="entry name" value="ACETYL-COENZYME A CARBOXYLASE CARBOXYL TRANSFERASE SUBUNIT BETA, CHLOROPLASTIC"/>
    <property type="match status" value="1"/>
</dbReference>
<evidence type="ECO:0000256" key="3">
    <source>
        <dbReference type="ARBA" id="ARBA00022771"/>
    </source>
</evidence>
<evidence type="ECO:0000256" key="4">
    <source>
        <dbReference type="ARBA" id="ARBA00023098"/>
    </source>
</evidence>
<dbReference type="GO" id="GO:0016743">
    <property type="term" value="F:carboxyl- or carbamoyltransferase activity"/>
    <property type="evidence" value="ECO:0007669"/>
    <property type="project" value="UniProtKB-UniRule"/>
</dbReference>
<dbReference type="HAMAP" id="MF_01395">
    <property type="entry name" value="AcetylCoA_CT_beta"/>
    <property type="match status" value="1"/>
</dbReference>
<dbReference type="GO" id="GO:0006633">
    <property type="term" value="P:fatty acid biosynthetic process"/>
    <property type="evidence" value="ECO:0007669"/>
    <property type="project" value="UniProtKB-KW"/>
</dbReference>
<feature type="binding site" evidence="5">
    <location>
        <position position="33"/>
    </location>
    <ligand>
        <name>Zn(2+)</name>
        <dbReference type="ChEBI" id="CHEBI:29105"/>
    </ligand>
</feature>
<dbReference type="GO" id="GO:0009317">
    <property type="term" value="C:acetyl-CoA carboxylase complex"/>
    <property type="evidence" value="ECO:0007669"/>
    <property type="project" value="InterPro"/>
</dbReference>
<keyword evidence="5" id="KW-0276">Fatty acid metabolism</keyword>
<evidence type="ECO:0000313" key="8">
    <source>
        <dbReference type="Proteomes" id="UP000005444"/>
    </source>
</evidence>
<dbReference type="InterPro" id="IPR029045">
    <property type="entry name" value="ClpP/crotonase-like_dom_sf"/>
</dbReference>
<reference evidence="7 8" key="1">
    <citation type="journal article" date="2012" name="J. Bacteriol.">
        <title>Complete Genome Sequence of the Beer Spoilage Organism Pediococcus claussenii ATCC BAA-344T.</title>
        <authorList>
            <person name="Pittet V."/>
            <person name="Abegunde T."/>
            <person name="Marfleet T."/>
            <person name="Haakensen M."/>
            <person name="Morrow K."/>
            <person name="Jayaprakash T."/>
            <person name="Schroeder K."/>
            <person name="Trost B."/>
            <person name="Byrns S."/>
            <person name="Bergsveinson J."/>
            <person name="Kusalik A."/>
            <person name="Ziola B."/>
        </authorList>
    </citation>
    <scope>NUCLEOTIDE SEQUENCE [LARGE SCALE GENOMIC DNA]</scope>
    <source>
        <strain evidence="7 8">ATCC BAA-344</strain>
    </source>
</reference>
<comment type="caution">
    <text evidence="5">Lacks conserved residue(s) required for the propagation of feature annotation.</text>
</comment>
<keyword evidence="1 5" id="KW-0444">Lipid biosynthesis</keyword>
<dbReference type="UniPathway" id="UPA00655">
    <property type="reaction ID" value="UER00711"/>
</dbReference>
<accession>G8PB47</accession>
<comment type="subcellular location">
    <subcellularLocation>
        <location evidence="5">Cytoplasm</location>
    </subcellularLocation>
</comment>
<dbReference type="InterPro" id="IPR000438">
    <property type="entry name" value="Acetyl_CoA_COase_Trfase_b_su"/>
</dbReference>